<keyword evidence="4" id="KW-1185">Reference proteome</keyword>
<feature type="region of interest" description="Disordered" evidence="1">
    <location>
        <begin position="32"/>
        <end position="75"/>
    </location>
</feature>
<accession>A0A2T4GEU7</accession>
<dbReference type="EMBL" id="PVEM01000014">
    <property type="protein sequence ID" value="PTD03441.1"/>
    <property type="molecule type" value="Genomic_DNA"/>
</dbReference>
<comment type="caution">
    <text evidence="2">The sequence shown here is derived from an EMBL/GenBank/DDBJ whole genome shotgun (WGS) entry which is preliminary data.</text>
</comment>
<protein>
    <submittedName>
        <fullName evidence="2">Uncharacterized protein</fullName>
    </submittedName>
</protein>
<dbReference type="AlphaFoldDB" id="A0A2T4GEU7"/>
<feature type="compositionally biased region" description="Basic and acidic residues" evidence="1">
    <location>
        <begin position="63"/>
        <end position="75"/>
    </location>
</feature>
<evidence type="ECO:0000313" key="2">
    <source>
        <dbReference type="EMBL" id="PTD02039.1"/>
    </source>
</evidence>
<sequence>MVIEITETQERELPFLQDATAGRNATADVAFTATENGSTQKRRAHALDHLDSSGRAHKKRRPSKGDRPQEDELPRETVVNLLNSISKLTGGKYAVIEDRLVRRSGDASWQQQIAGWKKKHVSSVFVPLWGDDNRMALGILDVNSYRIVLHIRGQYPPPTIDSQNVLTWLELHGGPWRVPPVYSCLPWTEESSGSVNPMMQAFLTASKVGSDQWLDPESCDFFMRAVDAAETNGELPTDTHVTCRVTAASTLDDLTDSLTKMIDDLGKRALAGDMVGRIVKGLSSYDMEDGAKKRRCLKNAEVHCQKQAEGASLQLEKVFGALDPIIDGKTVQAPAFHDARQMFVLNQKGSKDNKGEKKRKKLERI</sequence>
<dbReference type="EMBL" id="PVEM01000027">
    <property type="protein sequence ID" value="PTD02039.1"/>
    <property type="molecule type" value="Genomic_DNA"/>
</dbReference>
<dbReference type="Proteomes" id="UP000241587">
    <property type="component" value="Unassembled WGS sequence"/>
</dbReference>
<reference evidence="2 4" key="1">
    <citation type="submission" date="2018-02" db="EMBL/GenBank/DDBJ databases">
        <title>Fusarium culmorum secondary metabolites in fungal-bacterial-plant interactions.</title>
        <authorList>
            <person name="Schmidt R."/>
        </authorList>
    </citation>
    <scope>NUCLEOTIDE SEQUENCE [LARGE SCALE GENOMIC DNA]</scope>
    <source>
        <strain evidence="2 4">PV</strain>
    </source>
</reference>
<evidence type="ECO:0000256" key="1">
    <source>
        <dbReference type="SAM" id="MobiDB-lite"/>
    </source>
</evidence>
<proteinExistence type="predicted"/>
<organism evidence="2 4">
    <name type="scientific">Fusarium culmorum</name>
    <dbReference type="NCBI Taxonomy" id="5516"/>
    <lineage>
        <taxon>Eukaryota</taxon>
        <taxon>Fungi</taxon>
        <taxon>Dikarya</taxon>
        <taxon>Ascomycota</taxon>
        <taxon>Pezizomycotina</taxon>
        <taxon>Sordariomycetes</taxon>
        <taxon>Hypocreomycetidae</taxon>
        <taxon>Hypocreales</taxon>
        <taxon>Nectriaceae</taxon>
        <taxon>Fusarium</taxon>
    </lineage>
</organism>
<evidence type="ECO:0000313" key="3">
    <source>
        <dbReference type="EMBL" id="PTD03441.1"/>
    </source>
</evidence>
<feature type="compositionally biased region" description="Basic and acidic residues" evidence="1">
    <location>
        <begin position="45"/>
        <end position="54"/>
    </location>
</feature>
<gene>
    <name evidence="3" type="ORF">FCULG_00012789</name>
    <name evidence="2" type="ORF">FCULG_00012958</name>
</gene>
<name>A0A2T4GEU7_FUSCU</name>
<evidence type="ECO:0000313" key="4">
    <source>
        <dbReference type="Proteomes" id="UP000241587"/>
    </source>
</evidence>